<gene>
    <name evidence="2" type="primary">atg2_4</name>
    <name evidence="2" type="ORF">g.101472</name>
</gene>
<sequence length="354" mass="38255">LYLSLSLSMASPWKAAGTGAPGAGGKALRGRRRPAAYASPYLRPEDPPQAENPRWFSGIISGAGRLLSSVFLSHEDGSPSPYSSDAEGGHSVTSDEDENSDTSEEFYELDESEGNPKTFVRCDDEPQSTTQRSERNLIIEQLLLQETFSRVECDRLIKIIQSRVVDTVDGGKAAGVKELPCNTVCSVMGSSGASRSLNPAGRSSTGLASVANHLNDLYPRSIVSGGYSPELCEKAIMEAKNGRKNKKTASAAKSELNFGPCTLNTNALHYEDEVGSPVDMAKSYMQASPPWQSPILRNIQFKTTSSAGMHLCEDRTPYAFSNDCLFRSKKLDSSVKTLELVACANYDSRSLPSM</sequence>
<name>A0A1D1Z211_9ARAE</name>
<feature type="region of interest" description="Disordered" evidence="1">
    <location>
        <begin position="76"/>
        <end position="132"/>
    </location>
</feature>
<dbReference type="PANTHER" id="PTHR33416:SF17">
    <property type="entry name" value="PROTEIN KAKU4"/>
    <property type="match status" value="1"/>
</dbReference>
<dbReference type="AlphaFoldDB" id="A0A1D1Z211"/>
<evidence type="ECO:0000256" key="1">
    <source>
        <dbReference type="SAM" id="MobiDB-lite"/>
    </source>
</evidence>
<dbReference type="PANTHER" id="PTHR33416">
    <property type="entry name" value="NUCLEAR PORE COMPLEX PROTEIN NUP1"/>
    <property type="match status" value="1"/>
</dbReference>
<feature type="non-terminal residue" evidence="2">
    <location>
        <position position="1"/>
    </location>
</feature>
<evidence type="ECO:0000313" key="2">
    <source>
        <dbReference type="EMBL" id="JAT60955.1"/>
    </source>
</evidence>
<organism evidence="2">
    <name type="scientific">Anthurium amnicola</name>
    <dbReference type="NCBI Taxonomy" id="1678845"/>
    <lineage>
        <taxon>Eukaryota</taxon>
        <taxon>Viridiplantae</taxon>
        <taxon>Streptophyta</taxon>
        <taxon>Embryophyta</taxon>
        <taxon>Tracheophyta</taxon>
        <taxon>Spermatophyta</taxon>
        <taxon>Magnoliopsida</taxon>
        <taxon>Liliopsida</taxon>
        <taxon>Araceae</taxon>
        <taxon>Pothoideae</taxon>
        <taxon>Potheae</taxon>
        <taxon>Anthurium</taxon>
    </lineage>
</organism>
<proteinExistence type="predicted"/>
<feature type="non-terminal residue" evidence="2">
    <location>
        <position position="354"/>
    </location>
</feature>
<reference evidence="2" key="1">
    <citation type="submission" date="2015-07" db="EMBL/GenBank/DDBJ databases">
        <title>Transcriptome Assembly of Anthurium amnicola.</title>
        <authorList>
            <person name="Suzuki J."/>
        </authorList>
    </citation>
    <scope>NUCLEOTIDE SEQUENCE</scope>
</reference>
<dbReference type="GO" id="GO:0005635">
    <property type="term" value="C:nuclear envelope"/>
    <property type="evidence" value="ECO:0007669"/>
    <property type="project" value="TreeGrafter"/>
</dbReference>
<feature type="region of interest" description="Disordered" evidence="1">
    <location>
        <begin position="13"/>
        <end position="54"/>
    </location>
</feature>
<accession>A0A1D1Z211</accession>
<dbReference type="GO" id="GO:0071763">
    <property type="term" value="P:nuclear membrane organization"/>
    <property type="evidence" value="ECO:0007669"/>
    <property type="project" value="TreeGrafter"/>
</dbReference>
<dbReference type="EMBL" id="GDJX01006981">
    <property type="protein sequence ID" value="JAT60955.1"/>
    <property type="molecule type" value="Transcribed_RNA"/>
</dbReference>
<feature type="compositionally biased region" description="Acidic residues" evidence="1">
    <location>
        <begin position="94"/>
        <end position="113"/>
    </location>
</feature>
<protein>
    <submittedName>
        <fullName evidence="2">Autophagy-related protein 2</fullName>
    </submittedName>
</protein>